<protein>
    <submittedName>
        <fullName evidence="1">Uncharacterized protein</fullName>
    </submittedName>
</protein>
<name>A0A7J6JXY1_TOXGO</name>
<dbReference type="AlphaFoldDB" id="A0A7J6JXY1"/>
<organism evidence="1 2">
    <name type="scientific">Toxoplasma gondii</name>
    <dbReference type="NCBI Taxonomy" id="5811"/>
    <lineage>
        <taxon>Eukaryota</taxon>
        <taxon>Sar</taxon>
        <taxon>Alveolata</taxon>
        <taxon>Apicomplexa</taxon>
        <taxon>Conoidasida</taxon>
        <taxon>Coccidia</taxon>
        <taxon>Eucoccidiorida</taxon>
        <taxon>Eimeriorina</taxon>
        <taxon>Sarcocystidae</taxon>
        <taxon>Toxoplasma</taxon>
    </lineage>
</organism>
<keyword evidence="2" id="KW-1185">Reference proteome</keyword>
<proteinExistence type="predicted"/>
<dbReference type="EMBL" id="JAAUHK010000196">
    <property type="protein sequence ID" value="KAF4639604.1"/>
    <property type="molecule type" value="Genomic_DNA"/>
</dbReference>
<sequence length="134" mass="15055">MCRNFHAKDLLNNAFHIAENVSGAPLIFLNVTKTGTRPSSSPSSVTSFVVSYTKRLGESSVHLFRAKWLGDSFAAVTERKPKKDENKQIVERSPLAFRQTRSALPFASSNTFTPLLRPARLSTRRPRFVHRPSI</sequence>
<evidence type="ECO:0000313" key="2">
    <source>
        <dbReference type="Proteomes" id="UP000557509"/>
    </source>
</evidence>
<reference evidence="1 2" key="1">
    <citation type="submission" date="2020-03" db="EMBL/GenBank/DDBJ databases">
        <title>Genome sequence of Toxoplasma gondii RH-88 strain.</title>
        <authorList>
            <person name="Lorenzi H.A."/>
            <person name="Venepally P."/>
            <person name="Rozenberg A."/>
            <person name="Sibley D."/>
        </authorList>
    </citation>
    <scope>NUCLEOTIDE SEQUENCE [LARGE SCALE GENOMIC DNA]</scope>
    <source>
        <strain evidence="1 2">RH-88</strain>
    </source>
</reference>
<evidence type="ECO:0000313" key="1">
    <source>
        <dbReference type="EMBL" id="KAF4639604.1"/>
    </source>
</evidence>
<comment type="caution">
    <text evidence="1">The sequence shown here is derived from an EMBL/GenBank/DDBJ whole genome shotgun (WGS) entry which is preliminary data.</text>
</comment>
<accession>A0A7J6JXY1</accession>
<dbReference type="Proteomes" id="UP000557509">
    <property type="component" value="Unassembled WGS sequence"/>
</dbReference>
<gene>
    <name evidence="1" type="ORF">TGRH88_053760</name>
</gene>